<evidence type="ECO:0008006" key="4">
    <source>
        <dbReference type="Google" id="ProtNLM"/>
    </source>
</evidence>
<dbReference type="OrthoDB" id="6712627at2"/>
<accession>A0A1Z9YXF9</accession>
<comment type="caution">
    <text evidence="2">The sequence shown here is derived from an EMBL/GenBank/DDBJ whole genome shotgun (WGS) entry which is preliminary data.</text>
</comment>
<evidence type="ECO:0000256" key="1">
    <source>
        <dbReference type="SAM" id="Coils"/>
    </source>
</evidence>
<dbReference type="Proteomes" id="UP000196536">
    <property type="component" value="Unassembled WGS sequence"/>
</dbReference>
<dbReference type="RefSeq" id="WP_087620501.1">
    <property type="nucleotide sequence ID" value="NZ_NEXX01000003.1"/>
</dbReference>
<sequence>MSFQSSSHFDSTTLLIVKTEIDSTIKNVENGVTSLIEDGSLPFGIDDALVNLEQCAHVLNLIDQRYIARLTELVAKVMQKVIQDSQKSQIKQTDVEAMSEATSMIKRYLDFLCIRETRAPQFLIPVINKLEMALKLPLTREGIFLNTFLETLQPSVKFDALENFPASQYVLRLYKLSLLHILQGKASELDFRAMALCGNYFATQAVGTSSARYWEFVYLALKHLDHTILTDPRLRVLINIERQSTTFAQSPQIFSATHHDFADILSLCLSQDSEVSQEIREQLSVYDDVLSDNQLEVLSRQLYGPDFDTIQTIADLLSQKIAEVSSKIEMGLHIESAEVRENIYENLSEVAKILDVINMNDAARQLQQQADHIRANDNLTDPKNADRLMNTLLFATNSLQILERNYTPTRLKLKFNNTQITLAKVEEAQEALCHESRLTLAKVCDQVTQYAQDQDNSGLQTLAEQLREVSGALLFLESTQGHNILQKAANLIELNILPNNKTLTLDQLRLLANAIISADFFFEQMQNKQPLIEKSMQVGEQSIVTLEQAVA</sequence>
<evidence type="ECO:0000313" key="3">
    <source>
        <dbReference type="Proteomes" id="UP000196536"/>
    </source>
</evidence>
<feature type="coiled-coil region" evidence="1">
    <location>
        <begin position="356"/>
        <end position="405"/>
    </location>
</feature>
<proteinExistence type="predicted"/>
<protein>
    <recommendedName>
        <fullName evidence="4">Chemotaxis protein</fullName>
    </recommendedName>
</protein>
<dbReference type="AlphaFoldDB" id="A0A1Z9YXF9"/>
<name>A0A1Z9YXF9_9GAMM</name>
<evidence type="ECO:0000313" key="2">
    <source>
        <dbReference type="EMBL" id="OUY06896.1"/>
    </source>
</evidence>
<organism evidence="2 3">
    <name type="scientific">Acinetobacter populi</name>
    <dbReference type="NCBI Taxonomy" id="1582270"/>
    <lineage>
        <taxon>Bacteria</taxon>
        <taxon>Pseudomonadati</taxon>
        <taxon>Pseudomonadota</taxon>
        <taxon>Gammaproteobacteria</taxon>
        <taxon>Moraxellales</taxon>
        <taxon>Moraxellaceae</taxon>
        <taxon>Acinetobacter</taxon>
    </lineage>
</organism>
<gene>
    <name evidence="2" type="ORF">CAP51_09365</name>
</gene>
<dbReference type="EMBL" id="NEXX01000003">
    <property type="protein sequence ID" value="OUY06896.1"/>
    <property type="molecule type" value="Genomic_DNA"/>
</dbReference>
<reference evidence="2 3" key="1">
    <citation type="submission" date="2017-05" db="EMBL/GenBank/DDBJ databases">
        <title>Acinetobacter populi ANC 5415 (= PBJ7), whole genome shotgun sequencing project.</title>
        <authorList>
            <person name="Nemec A."/>
            <person name="Radolfova-Krizova L."/>
        </authorList>
    </citation>
    <scope>NUCLEOTIDE SEQUENCE [LARGE SCALE GENOMIC DNA]</scope>
    <source>
        <strain evidence="2 3">PBJ7</strain>
    </source>
</reference>
<keyword evidence="1" id="KW-0175">Coiled coil</keyword>
<keyword evidence="3" id="KW-1185">Reference proteome</keyword>